<proteinExistence type="predicted"/>
<dbReference type="PATRIC" id="fig|1354251.4.peg.4269"/>
<protein>
    <submittedName>
        <fullName evidence="2">Uncharacterized protein</fullName>
    </submittedName>
</protein>
<reference evidence="2 3" key="1">
    <citation type="submission" date="2016-04" db="EMBL/GenBank/DDBJ databases">
        <title>ATOL: Assembling a taxonomically balanced genome-scale reconstruction of the evolutionary history of the Enterobacteriaceae.</title>
        <authorList>
            <person name="Plunkett G.III."/>
            <person name="Neeno-Eckwall E.C."/>
            <person name="Glasner J.D."/>
            <person name="Perna N.T."/>
        </authorList>
    </citation>
    <scope>NUCLEOTIDE SEQUENCE [LARGE SCALE GENOMIC DNA]</scope>
    <source>
        <strain evidence="2 3">ATCC 51605</strain>
    </source>
</reference>
<evidence type="ECO:0000313" key="2">
    <source>
        <dbReference type="EMBL" id="OAT27607.1"/>
    </source>
</evidence>
<name>A0A1B7IE65_9ENTR</name>
<evidence type="ECO:0000256" key="1">
    <source>
        <dbReference type="SAM" id="Phobius"/>
    </source>
</evidence>
<keyword evidence="1" id="KW-0812">Transmembrane</keyword>
<feature type="transmembrane region" description="Helical" evidence="1">
    <location>
        <begin position="66"/>
        <end position="83"/>
    </location>
</feature>
<keyword evidence="3" id="KW-1185">Reference proteome</keyword>
<gene>
    <name evidence="2" type="ORF">M975_4158</name>
</gene>
<dbReference type="AlphaFoldDB" id="A0A1B7IE65"/>
<feature type="transmembrane region" description="Helical" evidence="1">
    <location>
        <begin position="28"/>
        <end position="54"/>
    </location>
</feature>
<dbReference type="Proteomes" id="UP000078410">
    <property type="component" value="Unassembled WGS sequence"/>
</dbReference>
<evidence type="ECO:0000313" key="3">
    <source>
        <dbReference type="Proteomes" id="UP000078410"/>
    </source>
</evidence>
<dbReference type="EMBL" id="LXER01000040">
    <property type="protein sequence ID" value="OAT27607.1"/>
    <property type="molecule type" value="Genomic_DNA"/>
</dbReference>
<organism evidence="2 3">
    <name type="scientific">Buttiauxella brennerae ATCC 51605</name>
    <dbReference type="NCBI Taxonomy" id="1354251"/>
    <lineage>
        <taxon>Bacteria</taxon>
        <taxon>Pseudomonadati</taxon>
        <taxon>Pseudomonadota</taxon>
        <taxon>Gammaproteobacteria</taxon>
        <taxon>Enterobacterales</taxon>
        <taxon>Enterobacteriaceae</taxon>
        <taxon>Buttiauxella</taxon>
    </lineage>
</organism>
<keyword evidence="1" id="KW-0472">Membrane</keyword>
<sequence length="96" mass="11138">MFYTLLAVTFNEYSSYINLRYIQTPDEFLVIAVLSGLIFLKSHLGALLMVVYFTVHKLILLASGRYHFASVMVIDLFLAYFYMRAARGTYLLRKPI</sequence>
<comment type="caution">
    <text evidence="2">The sequence shown here is derived from an EMBL/GenBank/DDBJ whole genome shotgun (WGS) entry which is preliminary data.</text>
</comment>
<keyword evidence="1" id="KW-1133">Transmembrane helix</keyword>
<accession>A0A1B7IE65</accession>